<evidence type="ECO:0000256" key="3">
    <source>
        <dbReference type="ARBA" id="ARBA00022989"/>
    </source>
</evidence>
<comment type="subcellular location">
    <subcellularLocation>
        <location evidence="1">Membrane</location>
        <topology evidence="1">Single-pass membrane protein</topology>
    </subcellularLocation>
</comment>
<evidence type="ECO:0000256" key="1">
    <source>
        <dbReference type="ARBA" id="ARBA00004167"/>
    </source>
</evidence>
<dbReference type="InterPro" id="IPR051694">
    <property type="entry name" value="Immunoregulatory_rcpt-like"/>
</dbReference>
<evidence type="ECO:0000256" key="7">
    <source>
        <dbReference type="SAM" id="SignalP"/>
    </source>
</evidence>
<dbReference type="OrthoDB" id="3267813at2759"/>
<keyword evidence="7" id="KW-0732">Signal</keyword>
<dbReference type="STRING" id="1314674.A0A0D7BGA7"/>
<evidence type="ECO:0000313" key="9">
    <source>
        <dbReference type="Proteomes" id="UP000054007"/>
    </source>
</evidence>
<keyword evidence="2 6" id="KW-0812">Transmembrane</keyword>
<protein>
    <recommendedName>
        <fullName evidence="10">Mid2 domain-containing protein</fullName>
    </recommendedName>
</protein>
<organism evidence="8 9">
    <name type="scientific">Cylindrobasidium torrendii FP15055 ss-10</name>
    <dbReference type="NCBI Taxonomy" id="1314674"/>
    <lineage>
        <taxon>Eukaryota</taxon>
        <taxon>Fungi</taxon>
        <taxon>Dikarya</taxon>
        <taxon>Basidiomycota</taxon>
        <taxon>Agaricomycotina</taxon>
        <taxon>Agaricomycetes</taxon>
        <taxon>Agaricomycetidae</taxon>
        <taxon>Agaricales</taxon>
        <taxon>Marasmiineae</taxon>
        <taxon>Physalacriaceae</taxon>
        <taxon>Cylindrobasidium</taxon>
    </lineage>
</organism>
<dbReference type="Proteomes" id="UP000054007">
    <property type="component" value="Unassembled WGS sequence"/>
</dbReference>
<dbReference type="GO" id="GO:0016020">
    <property type="term" value="C:membrane"/>
    <property type="evidence" value="ECO:0007669"/>
    <property type="project" value="UniProtKB-SubCell"/>
</dbReference>
<proteinExistence type="predicted"/>
<dbReference type="PANTHER" id="PTHR15549">
    <property type="entry name" value="PAIRED IMMUNOGLOBULIN-LIKE TYPE 2 RECEPTOR"/>
    <property type="match status" value="1"/>
</dbReference>
<dbReference type="GO" id="GO:0071944">
    <property type="term" value="C:cell periphery"/>
    <property type="evidence" value="ECO:0007669"/>
    <property type="project" value="UniProtKB-ARBA"/>
</dbReference>
<evidence type="ECO:0000256" key="6">
    <source>
        <dbReference type="SAM" id="Phobius"/>
    </source>
</evidence>
<feature type="chain" id="PRO_5002316967" description="Mid2 domain-containing protein" evidence="7">
    <location>
        <begin position="17"/>
        <end position="415"/>
    </location>
</feature>
<evidence type="ECO:0000256" key="4">
    <source>
        <dbReference type="ARBA" id="ARBA00023136"/>
    </source>
</evidence>
<feature type="compositionally biased region" description="Basic and acidic residues" evidence="5">
    <location>
        <begin position="375"/>
        <end position="399"/>
    </location>
</feature>
<evidence type="ECO:0000313" key="8">
    <source>
        <dbReference type="EMBL" id="KIY69588.1"/>
    </source>
</evidence>
<accession>A0A0D7BGA7</accession>
<feature type="region of interest" description="Disordered" evidence="5">
    <location>
        <begin position="305"/>
        <end position="415"/>
    </location>
</feature>
<reference evidence="8 9" key="1">
    <citation type="journal article" date="2015" name="Fungal Genet. Biol.">
        <title>Evolution of novel wood decay mechanisms in Agaricales revealed by the genome sequences of Fistulina hepatica and Cylindrobasidium torrendii.</title>
        <authorList>
            <person name="Floudas D."/>
            <person name="Held B.W."/>
            <person name="Riley R."/>
            <person name="Nagy L.G."/>
            <person name="Koehler G."/>
            <person name="Ransdell A.S."/>
            <person name="Younus H."/>
            <person name="Chow J."/>
            <person name="Chiniquy J."/>
            <person name="Lipzen A."/>
            <person name="Tritt A."/>
            <person name="Sun H."/>
            <person name="Haridas S."/>
            <person name="LaButti K."/>
            <person name="Ohm R.A."/>
            <person name="Kues U."/>
            <person name="Blanchette R.A."/>
            <person name="Grigoriev I.V."/>
            <person name="Minto R.E."/>
            <person name="Hibbett D.S."/>
        </authorList>
    </citation>
    <scope>NUCLEOTIDE SEQUENCE [LARGE SCALE GENOMIC DNA]</scope>
    <source>
        <strain evidence="8 9">FP15055 ss-10</strain>
    </source>
</reference>
<feature type="compositionally biased region" description="Polar residues" evidence="5">
    <location>
        <begin position="357"/>
        <end position="370"/>
    </location>
</feature>
<dbReference type="AlphaFoldDB" id="A0A0D7BGA7"/>
<feature type="compositionally biased region" description="Low complexity" evidence="5">
    <location>
        <begin position="229"/>
        <end position="249"/>
    </location>
</feature>
<sequence length="415" mass="43272">MLSLLVPLLLVNTARAYDWHFADSPTQCQNVTVNISGDGGKPPYRILVIPYGSTTVTHEVRVIKDIPFDGNANSLSFKMDWPKSSQFVAVVSDASGFGTGGTSIAGIVQDSDDNSCYDDSQNVKPDFYYSIDPTNSLVQCQTTRIYWDKSTVQGTPQYQGVIPGGDSFAIPAGTVTDESGLGTGFDWTVNVRTGSTFLLVGGDDRGNGTAGSTLYTISGGTQNDDSCINSDSPSSTAGSPAGGAYATSTSGGGSGSGSSDDNSGGTNVGAIVGGVVGGVVGALALGLLVLFFHRRKRGNKHAGEKPVDLLVGDEGDEGPGRSELPQYYEPEPFIVPDPTVASDSGRGSFEGGRPPSQVLSDGSAPMTSASRKGPRRELRPVNIIQHDDAGPSEAPHHEEEPETVELPPAYTSVRK</sequence>
<feature type="region of interest" description="Disordered" evidence="5">
    <location>
        <begin position="222"/>
        <end position="263"/>
    </location>
</feature>
<dbReference type="EMBL" id="KN880481">
    <property type="protein sequence ID" value="KIY69588.1"/>
    <property type="molecule type" value="Genomic_DNA"/>
</dbReference>
<dbReference type="PANTHER" id="PTHR15549:SF26">
    <property type="entry name" value="AXIAL BUDDING PATTERN PROTEIN 2-RELATED"/>
    <property type="match status" value="1"/>
</dbReference>
<evidence type="ECO:0000256" key="2">
    <source>
        <dbReference type="ARBA" id="ARBA00022692"/>
    </source>
</evidence>
<feature type="signal peptide" evidence="7">
    <location>
        <begin position="1"/>
        <end position="16"/>
    </location>
</feature>
<name>A0A0D7BGA7_9AGAR</name>
<keyword evidence="9" id="KW-1185">Reference proteome</keyword>
<keyword evidence="3 6" id="KW-1133">Transmembrane helix</keyword>
<evidence type="ECO:0000256" key="5">
    <source>
        <dbReference type="SAM" id="MobiDB-lite"/>
    </source>
</evidence>
<gene>
    <name evidence="8" type="ORF">CYLTODRAFT_409501</name>
</gene>
<evidence type="ECO:0008006" key="10">
    <source>
        <dbReference type="Google" id="ProtNLM"/>
    </source>
</evidence>
<keyword evidence="4 6" id="KW-0472">Membrane</keyword>
<feature type="transmembrane region" description="Helical" evidence="6">
    <location>
        <begin position="268"/>
        <end position="292"/>
    </location>
</feature>